<evidence type="ECO:0000313" key="1">
    <source>
        <dbReference type="EMBL" id="OCC14360.1"/>
    </source>
</evidence>
<accession>A0A1B9F364</accession>
<dbReference type="Pfam" id="PF10133">
    <property type="entry name" value="CooT"/>
    <property type="match status" value="1"/>
</dbReference>
<reference evidence="1 2" key="1">
    <citation type="submission" date="2016-06" db="EMBL/GenBank/DDBJ databases">
        <title>Respiratory ammonification of nitrate coupled to the oxidation of elemental sulfur in deep-sea autotrophic thermophilic bacteria.</title>
        <authorList>
            <person name="Slobodkina G.B."/>
            <person name="Mardanov A.V."/>
            <person name="Ravin N.V."/>
            <person name="Frolova A.A."/>
            <person name="Viryasiv M.B."/>
            <person name="Chernyh N.A."/>
            <person name="Bonch-Osmolovskaya E.A."/>
            <person name="Slobodkin A.I."/>
        </authorList>
    </citation>
    <scope>NUCLEOTIDE SEQUENCE [LARGE SCALE GENOMIC DNA]</scope>
    <source>
        <strain evidence="1 2">S69</strain>
    </source>
</reference>
<dbReference type="AlphaFoldDB" id="A0A1B9F364"/>
<evidence type="ECO:0008006" key="3">
    <source>
        <dbReference type="Google" id="ProtNLM"/>
    </source>
</evidence>
<sequence>MCQSSVFLIKDGNEQEILKDAILVEPVEDGVKIQALFEAPQVVKAKIEKIDLLKHKIILKEVP</sequence>
<evidence type="ECO:0000313" key="2">
    <source>
        <dbReference type="Proteomes" id="UP000093080"/>
    </source>
</evidence>
<protein>
    <recommendedName>
        <fullName evidence="3">RNA-binding protein</fullName>
    </recommendedName>
</protein>
<dbReference type="InterPro" id="IPR019300">
    <property type="entry name" value="CooT"/>
</dbReference>
<dbReference type="Proteomes" id="UP000093080">
    <property type="component" value="Unassembled WGS sequence"/>
</dbReference>
<name>A0A1B9F364_9BACT</name>
<comment type="caution">
    <text evidence="1">The sequence shown here is derived from an EMBL/GenBank/DDBJ whole genome shotgun (WGS) entry which is preliminary data.</text>
</comment>
<keyword evidence="2" id="KW-1185">Reference proteome</keyword>
<dbReference type="RefSeq" id="WP_067620310.1">
    <property type="nucleotide sequence ID" value="NZ_MAGO01000013.1"/>
</dbReference>
<dbReference type="OrthoDB" id="5422162at2"/>
<dbReference type="EMBL" id="MAGO01000013">
    <property type="protein sequence ID" value="OCC14360.1"/>
    <property type="molecule type" value="Genomic_DNA"/>
</dbReference>
<proteinExistence type="predicted"/>
<gene>
    <name evidence="1" type="ORF">DBT_2233</name>
</gene>
<organism evidence="1 2">
    <name type="scientific">Dissulfuribacter thermophilus</name>
    <dbReference type="NCBI Taxonomy" id="1156395"/>
    <lineage>
        <taxon>Bacteria</taxon>
        <taxon>Pseudomonadati</taxon>
        <taxon>Thermodesulfobacteriota</taxon>
        <taxon>Dissulfuribacteria</taxon>
        <taxon>Dissulfuribacterales</taxon>
        <taxon>Dissulfuribacteraceae</taxon>
        <taxon>Dissulfuribacter</taxon>
    </lineage>
</organism>
<dbReference type="STRING" id="1156395.DBT_2233"/>